<organism evidence="2 3">
    <name type="scientific">Streptomyces xiamenensis</name>
    <dbReference type="NCBI Taxonomy" id="408015"/>
    <lineage>
        <taxon>Bacteria</taxon>
        <taxon>Bacillati</taxon>
        <taxon>Actinomycetota</taxon>
        <taxon>Actinomycetes</taxon>
        <taxon>Kitasatosporales</taxon>
        <taxon>Streptomycetaceae</taxon>
        <taxon>Streptomyces</taxon>
    </lineage>
</organism>
<proteinExistence type="predicted"/>
<keyword evidence="1" id="KW-1133">Transmembrane helix</keyword>
<evidence type="ECO:0000256" key="1">
    <source>
        <dbReference type="SAM" id="Phobius"/>
    </source>
</evidence>
<dbReference type="HOGENOM" id="CLU_2756314_0_0_11"/>
<dbReference type="Proteomes" id="UP000034034">
    <property type="component" value="Chromosome"/>
</dbReference>
<protein>
    <submittedName>
        <fullName evidence="2">Uncharacterized protein</fullName>
    </submittedName>
</protein>
<keyword evidence="1" id="KW-0472">Membrane</keyword>
<dbReference type="AlphaFoldDB" id="A0A0F7FQC9"/>
<feature type="transmembrane region" description="Helical" evidence="1">
    <location>
        <begin position="40"/>
        <end position="60"/>
    </location>
</feature>
<dbReference type="EMBL" id="CP009922">
    <property type="protein sequence ID" value="AKG41659.1"/>
    <property type="molecule type" value="Genomic_DNA"/>
</dbReference>
<keyword evidence="1" id="KW-0812">Transmembrane</keyword>
<keyword evidence="3" id="KW-1185">Reference proteome</keyword>
<sequence length="70" mass="7700">MPLMAGMTVLVVVCAVYFLHALDLGLYPDGMESWLENNRWPMWTAAALTVPAALAFPLLGQITPRPGEDR</sequence>
<dbReference type="PATRIC" id="fig|408015.6.peg.305"/>
<reference evidence="2" key="1">
    <citation type="submission" date="2019-08" db="EMBL/GenBank/DDBJ databases">
        <title>Complete genome sequence of a mangrove-derived Streptomyces xiamenensis.</title>
        <authorList>
            <person name="Xu J."/>
        </authorList>
    </citation>
    <scope>NUCLEOTIDE SEQUENCE</scope>
    <source>
        <strain evidence="2">318</strain>
    </source>
</reference>
<evidence type="ECO:0000313" key="3">
    <source>
        <dbReference type="Proteomes" id="UP000034034"/>
    </source>
</evidence>
<evidence type="ECO:0000313" key="2">
    <source>
        <dbReference type="EMBL" id="AKG41659.1"/>
    </source>
</evidence>
<accession>A0A0F7FQC9</accession>
<name>A0A0F7FQC9_9ACTN</name>
<gene>
    <name evidence="2" type="ORF">SXIM_02750</name>
</gene>
<dbReference type="STRING" id="408015.SXIM_02750"/>
<dbReference type="KEGG" id="sxi:SXIM_02750"/>